<dbReference type="InterPro" id="IPR002068">
    <property type="entry name" value="A-crystallin/Hsp20_dom"/>
</dbReference>
<dbReference type="Pfam" id="PF00011">
    <property type="entry name" value="HSP20"/>
    <property type="match status" value="1"/>
</dbReference>
<feature type="domain" description="SHSP" evidence="4">
    <location>
        <begin position="44"/>
        <end position="153"/>
    </location>
</feature>
<dbReference type="PANTHER" id="PTHR45640:SF1">
    <property type="entry name" value="HEAT SHOCK PROTEIN HSP-16.1_HSP-16.11-RELATED"/>
    <property type="match status" value="1"/>
</dbReference>
<feature type="region of interest" description="Disordered" evidence="3">
    <location>
        <begin position="230"/>
        <end position="266"/>
    </location>
</feature>
<dbReference type="GO" id="GO:0005737">
    <property type="term" value="C:cytoplasm"/>
    <property type="evidence" value="ECO:0007669"/>
    <property type="project" value="TreeGrafter"/>
</dbReference>
<dbReference type="PANTHER" id="PTHR45640">
    <property type="entry name" value="HEAT SHOCK PROTEIN HSP-12.2-RELATED"/>
    <property type="match status" value="1"/>
</dbReference>
<evidence type="ECO:0000259" key="4">
    <source>
        <dbReference type="PROSITE" id="PS01031"/>
    </source>
</evidence>
<comment type="similarity">
    <text evidence="1 2">Belongs to the small heat shock protein (HSP20) family.</text>
</comment>
<evidence type="ECO:0000256" key="2">
    <source>
        <dbReference type="RuleBase" id="RU003616"/>
    </source>
</evidence>
<feature type="compositionally biased region" description="Acidic residues" evidence="3">
    <location>
        <begin position="256"/>
        <end position="266"/>
    </location>
</feature>
<evidence type="ECO:0000256" key="1">
    <source>
        <dbReference type="PROSITE-ProRule" id="PRU00285"/>
    </source>
</evidence>
<evidence type="ECO:0000313" key="6">
    <source>
        <dbReference type="Proteomes" id="UP001196413"/>
    </source>
</evidence>
<keyword evidence="6" id="KW-1185">Reference proteome</keyword>
<evidence type="ECO:0000256" key="3">
    <source>
        <dbReference type="SAM" id="MobiDB-lite"/>
    </source>
</evidence>
<sequence length="266" mass="30211">MPLWIRPAYTCPYFVDECLNDLRLMERSMRRIERMICAPLCRTIPSQALQQSANEIVDNESKFAVSFDVSKFKPENLKVNIDGRWLTIEGKEELEEENGYSMKAFTRQFVLPEDVNLDAIRSSLTDSGQLSVEVPKLAKPLESGGRSIPIEQIGEKGNLLLYIRFPKITVTSKWHCDEETERGDDPLELTGHFEDVMPDENQDTVNGRSVSSSKVLHIKASLIGVLHGKRFDSNDNEDEDHNEDKRVWTSTGLFGSDDDDIEISAE</sequence>
<proteinExistence type="inferred from homology"/>
<dbReference type="GO" id="GO:0036498">
    <property type="term" value="P:IRE1-mediated unfolded protein response"/>
    <property type="evidence" value="ECO:0007669"/>
    <property type="project" value="TreeGrafter"/>
</dbReference>
<protein>
    <recommendedName>
        <fullName evidence="4">SHSP domain-containing protein</fullName>
    </recommendedName>
</protein>
<dbReference type="GO" id="GO:0009408">
    <property type="term" value="P:response to heat"/>
    <property type="evidence" value="ECO:0007669"/>
    <property type="project" value="TreeGrafter"/>
</dbReference>
<dbReference type="GO" id="GO:0051082">
    <property type="term" value="F:unfolded protein binding"/>
    <property type="evidence" value="ECO:0007669"/>
    <property type="project" value="TreeGrafter"/>
</dbReference>
<dbReference type="SUPFAM" id="SSF49764">
    <property type="entry name" value="HSP20-like chaperones"/>
    <property type="match status" value="1"/>
</dbReference>
<dbReference type="CDD" id="cd06526">
    <property type="entry name" value="metazoan_ACD"/>
    <property type="match status" value="1"/>
</dbReference>
<dbReference type="Gene3D" id="2.60.40.790">
    <property type="match status" value="1"/>
</dbReference>
<comment type="caution">
    <text evidence="5">The sequence shown here is derived from an EMBL/GenBank/DDBJ whole genome shotgun (WGS) entry which is preliminary data.</text>
</comment>
<evidence type="ECO:0000313" key="5">
    <source>
        <dbReference type="EMBL" id="KAJ1359966.1"/>
    </source>
</evidence>
<organism evidence="5 6">
    <name type="scientific">Parelaphostrongylus tenuis</name>
    <name type="common">Meningeal worm</name>
    <dbReference type="NCBI Taxonomy" id="148309"/>
    <lineage>
        <taxon>Eukaryota</taxon>
        <taxon>Metazoa</taxon>
        <taxon>Ecdysozoa</taxon>
        <taxon>Nematoda</taxon>
        <taxon>Chromadorea</taxon>
        <taxon>Rhabditida</taxon>
        <taxon>Rhabditina</taxon>
        <taxon>Rhabditomorpha</taxon>
        <taxon>Strongyloidea</taxon>
        <taxon>Metastrongylidae</taxon>
        <taxon>Parelaphostrongylus</taxon>
    </lineage>
</organism>
<dbReference type="GO" id="GO:0042026">
    <property type="term" value="P:protein refolding"/>
    <property type="evidence" value="ECO:0007669"/>
    <property type="project" value="TreeGrafter"/>
</dbReference>
<accession>A0AAD5QUN0</accession>
<dbReference type="InterPro" id="IPR008978">
    <property type="entry name" value="HSP20-like_chaperone"/>
</dbReference>
<dbReference type="PROSITE" id="PS01031">
    <property type="entry name" value="SHSP"/>
    <property type="match status" value="1"/>
</dbReference>
<dbReference type="Proteomes" id="UP001196413">
    <property type="component" value="Unassembled WGS sequence"/>
</dbReference>
<name>A0AAD5QUN0_PARTN</name>
<dbReference type="AlphaFoldDB" id="A0AAD5QUN0"/>
<gene>
    <name evidence="5" type="ORF">KIN20_018802</name>
</gene>
<dbReference type="GO" id="GO:0005634">
    <property type="term" value="C:nucleus"/>
    <property type="evidence" value="ECO:0007669"/>
    <property type="project" value="TreeGrafter"/>
</dbReference>
<dbReference type="InterPro" id="IPR001436">
    <property type="entry name" value="Alpha-crystallin/sHSP_animal"/>
</dbReference>
<dbReference type="EMBL" id="JAHQIW010003748">
    <property type="protein sequence ID" value="KAJ1359966.1"/>
    <property type="molecule type" value="Genomic_DNA"/>
</dbReference>
<reference evidence="5" key="1">
    <citation type="submission" date="2021-06" db="EMBL/GenBank/DDBJ databases">
        <title>Parelaphostrongylus tenuis whole genome reference sequence.</title>
        <authorList>
            <person name="Garwood T.J."/>
            <person name="Larsen P.A."/>
            <person name="Fountain-Jones N.M."/>
            <person name="Garbe J.R."/>
            <person name="Macchietto M.G."/>
            <person name="Kania S.A."/>
            <person name="Gerhold R.W."/>
            <person name="Richards J.E."/>
            <person name="Wolf T.M."/>
        </authorList>
    </citation>
    <scope>NUCLEOTIDE SEQUENCE</scope>
    <source>
        <strain evidence="5">MNPRO001-30</strain>
        <tissue evidence="5">Meninges</tissue>
    </source>
</reference>
<dbReference type="PRINTS" id="PR00299">
    <property type="entry name" value="ACRYSTALLIN"/>
</dbReference>